<dbReference type="Proteomes" id="UP000068067">
    <property type="component" value="Chromosome"/>
</dbReference>
<dbReference type="PATRIC" id="fig|931089.4.peg.227"/>
<dbReference type="PANTHER" id="PTHR43669">
    <property type="entry name" value="5-KETO-D-GLUCONATE 5-REDUCTASE"/>
    <property type="match status" value="1"/>
</dbReference>
<sequence>MLNAVGKAQNILLLGGTSEIGISIVTRFLKQGPSHVTLAARKDSPRVADAVAEIEAAGAESVTVVDFDALDTASHPAAIDAAFEKGDVDVAIVAFGILGDNEAQWRDQALAVEATSVNYTAGVSVGVLLGQKFEAQGHGTIVAMSSVAGQRVRRSNFVYGSAKAGFDGFYTQLGEALRGSGANVLVVRAGQVRTKMSADAGEAPLTVNREDVANAVYDAVVNKKDIIYVHPLFQYVSLAFQFIPRAIFRKLPF</sequence>
<dbReference type="EMBL" id="CP009220">
    <property type="protein sequence ID" value="ALC04698.1"/>
    <property type="molecule type" value="Genomic_DNA"/>
</dbReference>
<dbReference type="OrthoDB" id="5115951at2"/>
<reference evidence="3 4" key="1">
    <citation type="submission" date="2014-08" db="EMBL/GenBank/DDBJ databases">
        <title>Complete genome sequence of Corynebacterium deserti GIMN1.010 (=DSM 45689), isolated from desert sand in western China.</title>
        <authorList>
            <person name="Ruckert C."/>
            <person name="Albersmeier A."/>
            <person name="Kalinowski J."/>
        </authorList>
    </citation>
    <scope>NUCLEOTIDE SEQUENCE [LARGE SCALE GENOMIC DNA]</scope>
    <source>
        <strain evidence="3 4">GIMN1.010</strain>
    </source>
</reference>
<proteinExistence type="inferred from homology"/>
<comment type="similarity">
    <text evidence="1">Belongs to the short-chain dehydrogenases/reductases (SDR) family.</text>
</comment>
<keyword evidence="2 3" id="KW-0560">Oxidoreductase</keyword>
<dbReference type="CDD" id="cd05233">
    <property type="entry name" value="SDR_c"/>
    <property type="match status" value="1"/>
</dbReference>
<organism evidence="3 4">
    <name type="scientific">Corynebacterium deserti GIMN1.010</name>
    <dbReference type="NCBI Taxonomy" id="931089"/>
    <lineage>
        <taxon>Bacteria</taxon>
        <taxon>Bacillati</taxon>
        <taxon>Actinomycetota</taxon>
        <taxon>Actinomycetes</taxon>
        <taxon>Mycobacteriales</taxon>
        <taxon>Corynebacteriaceae</taxon>
        <taxon>Corynebacterium</taxon>
    </lineage>
</organism>
<dbReference type="Pfam" id="PF00106">
    <property type="entry name" value="adh_short"/>
    <property type="match status" value="1"/>
</dbReference>
<evidence type="ECO:0000256" key="1">
    <source>
        <dbReference type="ARBA" id="ARBA00006484"/>
    </source>
</evidence>
<dbReference type="GO" id="GO:0016491">
    <property type="term" value="F:oxidoreductase activity"/>
    <property type="evidence" value="ECO:0007669"/>
    <property type="project" value="UniProtKB-KW"/>
</dbReference>
<dbReference type="InterPro" id="IPR002347">
    <property type="entry name" value="SDR_fam"/>
</dbReference>
<dbReference type="STRING" id="931089.CDES_01090"/>
<dbReference type="InterPro" id="IPR036291">
    <property type="entry name" value="NAD(P)-bd_dom_sf"/>
</dbReference>
<dbReference type="PANTHER" id="PTHR43669:SF6">
    <property type="entry name" value="DECAPRENYLPHOSPHORYL-2-KETO-BETA-D-ERYTHRO-PENTOSE REDUCTASE"/>
    <property type="match status" value="1"/>
</dbReference>
<dbReference type="Gene3D" id="3.40.50.720">
    <property type="entry name" value="NAD(P)-binding Rossmann-like Domain"/>
    <property type="match status" value="1"/>
</dbReference>
<protein>
    <submittedName>
        <fullName evidence="3">Putative decaprenylphosphoryl-D-2-keto erythropentose reductase</fullName>
        <ecNumber evidence="3">1.1.1.-</ecNumber>
    </submittedName>
</protein>
<evidence type="ECO:0000313" key="3">
    <source>
        <dbReference type="EMBL" id="ALC04698.1"/>
    </source>
</evidence>
<dbReference type="EC" id="1.1.1.-" evidence="3"/>
<dbReference type="SUPFAM" id="SSF51735">
    <property type="entry name" value="NAD(P)-binding Rossmann-fold domains"/>
    <property type="match status" value="1"/>
</dbReference>
<keyword evidence="4" id="KW-1185">Reference proteome</keyword>
<evidence type="ECO:0000256" key="2">
    <source>
        <dbReference type="ARBA" id="ARBA00023002"/>
    </source>
</evidence>
<dbReference type="RefSeq" id="WP_053543884.1">
    <property type="nucleotide sequence ID" value="NZ_CP009220.1"/>
</dbReference>
<dbReference type="NCBIfam" id="NF005912">
    <property type="entry name" value="PRK07904.1"/>
    <property type="match status" value="1"/>
</dbReference>
<evidence type="ECO:0000313" key="4">
    <source>
        <dbReference type="Proteomes" id="UP000068067"/>
    </source>
</evidence>
<dbReference type="AlphaFoldDB" id="A0A0M5IIG1"/>
<dbReference type="PRINTS" id="PR00081">
    <property type="entry name" value="GDHRDH"/>
</dbReference>
<dbReference type="KEGG" id="cdx:CDES_01090"/>
<gene>
    <name evidence="3" type="primary">dprE2</name>
    <name evidence="3" type="ORF">CDES_01090</name>
</gene>
<name>A0A0M5IIG1_9CORY</name>
<accession>A0A0M5IIG1</accession>